<dbReference type="OrthoDB" id="9774199at2"/>
<dbReference type="InterPro" id="IPR008030">
    <property type="entry name" value="NmrA-like"/>
</dbReference>
<evidence type="ECO:0000259" key="3">
    <source>
        <dbReference type="Pfam" id="PF05368"/>
    </source>
</evidence>
<sequence>MRTKETVGDRYSVLMAGSTGTLGSRIAHHLLAQPAVDLRLLLRKGVMSDPVKKQAVHALQAQGAHTVSGDVTDPESLRQATDGVDIVVSALQGGPDIIVEGQVALARAAHEQGAWRLIPSDFALNLFAATPGEHPAFDLRREADQAIAEIGIEHIHVLNGAFLDGMVGMGFDHTAHTVSYWGSGDEVFEATTVEDTARFTARAALDRDLISGPFPIIGDQLSVNAMTEVVERLTAAPYTRRSNGSAEDLRAMLEEARDRGDVDAQTGAAYQLYMTTGQTRVSDPQNGRYPDITAATFEDVARRALGANSATPA</sequence>
<evidence type="ECO:0000256" key="2">
    <source>
        <dbReference type="ARBA" id="ARBA00023002"/>
    </source>
</evidence>
<dbReference type="PANTHER" id="PTHR47706">
    <property type="entry name" value="NMRA-LIKE FAMILY PROTEIN"/>
    <property type="match status" value="1"/>
</dbReference>
<dbReference type="Pfam" id="PF05368">
    <property type="entry name" value="NmrA"/>
    <property type="match status" value="1"/>
</dbReference>
<keyword evidence="2" id="KW-0560">Oxidoreductase</keyword>
<accession>A0A502EHT9</accession>
<dbReference type="SUPFAM" id="SSF51735">
    <property type="entry name" value="NAD(P)-binding Rossmann-fold domains"/>
    <property type="match status" value="1"/>
</dbReference>
<gene>
    <name evidence="4" type="ORF">EAH80_05620</name>
</gene>
<keyword evidence="5" id="KW-1185">Reference proteome</keyword>
<dbReference type="AlphaFoldDB" id="A0A502EHT9"/>
<evidence type="ECO:0000256" key="1">
    <source>
        <dbReference type="ARBA" id="ARBA00022857"/>
    </source>
</evidence>
<dbReference type="PANTHER" id="PTHR47706:SF9">
    <property type="entry name" value="NMRA-LIKE DOMAIN-CONTAINING PROTEIN-RELATED"/>
    <property type="match status" value="1"/>
</dbReference>
<dbReference type="Gene3D" id="3.40.50.720">
    <property type="entry name" value="NAD(P)-binding Rossmann-like Domain"/>
    <property type="match status" value="1"/>
</dbReference>
<dbReference type="RefSeq" id="WP_140688518.1">
    <property type="nucleotide sequence ID" value="NZ_RCZG01000001.1"/>
</dbReference>
<proteinExistence type="predicted"/>
<dbReference type="InterPro" id="IPR051609">
    <property type="entry name" value="NmrA/Isoflavone_reductase-like"/>
</dbReference>
<evidence type="ECO:0000313" key="5">
    <source>
        <dbReference type="Proteomes" id="UP000320095"/>
    </source>
</evidence>
<comment type="caution">
    <text evidence="4">The sequence shown here is derived from an EMBL/GenBank/DDBJ whole genome shotgun (WGS) entry which is preliminary data.</text>
</comment>
<evidence type="ECO:0000313" key="4">
    <source>
        <dbReference type="EMBL" id="TPG37283.1"/>
    </source>
</evidence>
<dbReference type="Proteomes" id="UP000320095">
    <property type="component" value="Unassembled WGS sequence"/>
</dbReference>
<protein>
    <submittedName>
        <fullName evidence="4">KR domain-containing protein</fullName>
    </submittedName>
</protein>
<dbReference type="InterPro" id="IPR036291">
    <property type="entry name" value="NAD(P)-bd_dom_sf"/>
</dbReference>
<dbReference type="Gene3D" id="3.90.25.10">
    <property type="entry name" value="UDP-galactose 4-epimerase, domain 1"/>
    <property type="match status" value="1"/>
</dbReference>
<dbReference type="EMBL" id="RCZG01000001">
    <property type="protein sequence ID" value="TPG37283.1"/>
    <property type="molecule type" value="Genomic_DNA"/>
</dbReference>
<feature type="domain" description="NmrA-like" evidence="3">
    <location>
        <begin position="13"/>
        <end position="235"/>
    </location>
</feature>
<reference evidence="4 5" key="1">
    <citation type="journal article" date="2019" name="Environ. Microbiol.">
        <title>Species interactions and distinct microbial communities in high Arctic permafrost affected cryosols are associated with the CH4 and CO2 gas fluxes.</title>
        <authorList>
            <person name="Altshuler I."/>
            <person name="Hamel J."/>
            <person name="Turney S."/>
            <person name="Magnuson E."/>
            <person name="Levesque R."/>
            <person name="Greer C."/>
            <person name="Whyte L.G."/>
        </authorList>
    </citation>
    <scope>NUCLEOTIDE SEQUENCE [LARGE SCALE GENOMIC DNA]</scope>
    <source>
        <strain evidence="4 5">S5.20</strain>
    </source>
</reference>
<name>A0A502EHT9_9MYCO</name>
<keyword evidence="1" id="KW-0521">NADP</keyword>
<organism evidence="4 5">
    <name type="scientific">Mycolicibacterium hodleri</name>
    <dbReference type="NCBI Taxonomy" id="49897"/>
    <lineage>
        <taxon>Bacteria</taxon>
        <taxon>Bacillati</taxon>
        <taxon>Actinomycetota</taxon>
        <taxon>Actinomycetes</taxon>
        <taxon>Mycobacteriales</taxon>
        <taxon>Mycobacteriaceae</taxon>
        <taxon>Mycolicibacterium</taxon>
    </lineage>
</organism>
<dbReference type="GO" id="GO:0016491">
    <property type="term" value="F:oxidoreductase activity"/>
    <property type="evidence" value="ECO:0007669"/>
    <property type="project" value="UniProtKB-KW"/>
</dbReference>